<dbReference type="Proteomes" id="UP001597032">
    <property type="component" value="Unassembled WGS sequence"/>
</dbReference>
<dbReference type="RefSeq" id="WP_386783638.1">
    <property type="nucleotide sequence ID" value="NZ_JBHTIC010000020.1"/>
</dbReference>
<keyword evidence="2" id="KW-0238">DNA-binding</keyword>
<feature type="transmembrane region" description="Helical" evidence="4">
    <location>
        <begin position="206"/>
        <end position="227"/>
    </location>
</feature>
<feature type="domain" description="HTH araC/xylS-type" evidence="5">
    <location>
        <begin position="257"/>
        <end position="360"/>
    </location>
</feature>
<name>A0ABW2Z8A8_9FLAO</name>
<feature type="transmembrane region" description="Helical" evidence="4">
    <location>
        <begin position="173"/>
        <end position="194"/>
    </location>
</feature>
<evidence type="ECO:0000313" key="7">
    <source>
        <dbReference type="Proteomes" id="UP001597032"/>
    </source>
</evidence>
<evidence type="ECO:0000256" key="1">
    <source>
        <dbReference type="ARBA" id="ARBA00023015"/>
    </source>
</evidence>
<comment type="caution">
    <text evidence="6">The sequence shown here is derived from an EMBL/GenBank/DDBJ whole genome shotgun (WGS) entry which is preliminary data.</text>
</comment>
<reference evidence="7" key="1">
    <citation type="journal article" date="2019" name="Int. J. Syst. Evol. Microbiol.">
        <title>The Global Catalogue of Microorganisms (GCM) 10K type strain sequencing project: providing services to taxonomists for standard genome sequencing and annotation.</title>
        <authorList>
            <consortium name="The Broad Institute Genomics Platform"/>
            <consortium name="The Broad Institute Genome Sequencing Center for Infectious Disease"/>
            <person name="Wu L."/>
            <person name="Ma J."/>
        </authorList>
    </citation>
    <scope>NUCLEOTIDE SEQUENCE [LARGE SCALE GENOMIC DNA]</scope>
    <source>
        <strain evidence="7">CCUG 60022</strain>
    </source>
</reference>
<keyword evidence="3" id="KW-0804">Transcription</keyword>
<dbReference type="PROSITE" id="PS00041">
    <property type="entry name" value="HTH_ARAC_FAMILY_1"/>
    <property type="match status" value="1"/>
</dbReference>
<dbReference type="InterPro" id="IPR009057">
    <property type="entry name" value="Homeodomain-like_sf"/>
</dbReference>
<dbReference type="InterPro" id="IPR018060">
    <property type="entry name" value="HTH_AraC"/>
</dbReference>
<dbReference type="EMBL" id="JBHTIC010000020">
    <property type="protein sequence ID" value="MFD0763058.1"/>
    <property type="molecule type" value="Genomic_DNA"/>
</dbReference>
<evidence type="ECO:0000313" key="6">
    <source>
        <dbReference type="EMBL" id="MFD0763058.1"/>
    </source>
</evidence>
<dbReference type="SUPFAM" id="SSF46689">
    <property type="entry name" value="Homeodomain-like"/>
    <property type="match status" value="1"/>
</dbReference>
<keyword evidence="7" id="KW-1185">Reference proteome</keyword>
<keyword evidence="4" id="KW-0472">Membrane</keyword>
<feature type="transmembrane region" description="Helical" evidence="4">
    <location>
        <begin position="31"/>
        <end position="52"/>
    </location>
</feature>
<keyword evidence="4" id="KW-1133">Transmembrane helix</keyword>
<evidence type="ECO:0000256" key="3">
    <source>
        <dbReference type="ARBA" id="ARBA00023163"/>
    </source>
</evidence>
<evidence type="ECO:0000256" key="2">
    <source>
        <dbReference type="ARBA" id="ARBA00023125"/>
    </source>
</evidence>
<feature type="transmembrane region" description="Helical" evidence="4">
    <location>
        <begin position="6"/>
        <end position="24"/>
    </location>
</feature>
<dbReference type="Pfam" id="PF12833">
    <property type="entry name" value="HTH_18"/>
    <property type="match status" value="1"/>
</dbReference>
<dbReference type="PANTHER" id="PTHR43280">
    <property type="entry name" value="ARAC-FAMILY TRANSCRIPTIONAL REGULATOR"/>
    <property type="match status" value="1"/>
</dbReference>
<evidence type="ECO:0000259" key="5">
    <source>
        <dbReference type="PROSITE" id="PS01124"/>
    </source>
</evidence>
<keyword evidence="1" id="KW-0805">Transcription regulation</keyword>
<feature type="transmembrane region" description="Helical" evidence="4">
    <location>
        <begin position="130"/>
        <end position="152"/>
    </location>
</feature>
<feature type="transmembrane region" description="Helical" evidence="4">
    <location>
        <begin position="64"/>
        <end position="86"/>
    </location>
</feature>
<organism evidence="6 7">
    <name type="scientific">Lutibacter aestuarii</name>
    <dbReference type="NCBI Taxonomy" id="861111"/>
    <lineage>
        <taxon>Bacteria</taxon>
        <taxon>Pseudomonadati</taxon>
        <taxon>Bacteroidota</taxon>
        <taxon>Flavobacteriia</taxon>
        <taxon>Flavobacteriales</taxon>
        <taxon>Flavobacteriaceae</taxon>
        <taxon>Lutibacter</taxon>
    </lineage>
</organism>
<dbReference type="SMART" id="SM00342">
    <property type="entry name" value="HTH_ARAC"/>
    <property type="match status" value="1"/>
</dbReference>
<dbReference type="InterPro" id="IPR018062">
    <property type="entry name" value="HTH_AraC-typ_CS"/>
</dbReference>
<proteinExistence type="predicted"/>
<accession>A0ABW2Z8A8</accession>
<dbReference type="PROSITE" id="PS01124">
    <property type="entry name" value="HTH_ARAC_FAMILY_2"/>
    <property type="match status" value="1"/>
</dbReference>
<protein>
    <submittedName>
        <fullName evidence="6">Helix-turn-helix domain-containing protein</fullName>
    </submittedName>
</protein>
<dbReference type="PANTHER" id="PTHR43280:SF29">
    <property type="entry name" value="ARAC-FAMILY TRANSCRIPTIONAL REGULATOR"/>
    <property type="match status" value="1"/>
</dbReference>
<sequence length="364" mass="42777">MELTMTLQYISVFNFLLIAALIFLMKRKVKVPVIIFSFFLAGKGITLLSNILLSEITEVSTEVLFGVLLNSFLFFYAPFLYFFAKAITSLQFNFKRNYLHFIPFIIYAIFNITQVFLFKLNIKSNTFSSFALIFNEIVAYAYYIQVFSYTFFALKTIKNLNFEYNHQYKTVQFLKSILLLFIIIWFVFFIHFAINNYFQNPNLSNNFKFIGILLLLILSNLTLVFMVKNPEVFFLQEAFETKKNKTQNKFINEANYKKICDLMFEKELYKNPNFKVVELSELTGISSRNTSAIIKSFHGTNFYDFVNSYRIEEAKKLLKTNNEELTILKILYDAGFNSKSVFNAAFKKKEGVTPSEFKKNMLHF</sequence>
<keyword evidence="4" id="KW-0812">Transmembrane</keyword>
<evidence type="ECO:0000256" key="4">
    <source>
        <dbReference type="SAM" id="Phobius"/>
    </source>
</evidence>
<feature type="transmembrane region" description="Helical" evidence="4">
    <location>
        <begin position="98"/>
        <end position="118"/>
    </location>
</feature>
<gene>
    <name evidence="6" type="ORF">ACFQZW_13295</name>
</gene>
<dbReference type="Gene3D" id="1.10.10.60">
    <property type="entry name" value="Homeodomain-like"/>
    <property type="match status" value="1"/>
</dbReference>